<dbReference type="EMBL" id="ATFE01000012">
    <property type="protein sequence ID" value="EPF28401.1"/>
    <property type="molecule type" value="Genomic_DNA"/>
</dbReference>
<name>A0AA87NLD2_TREMD</name>
<evidence type="ECO:0000313" key="2">
    <source>
        <dbReference type="Proteomes" id="UP000014634"/>
    </source>
</evidence>
<evidence type="ECO:0000313" key="1">
    <source>
        <dbReference type="EMBL" id="EPF28401.1"/>
    </source>
</evidence>
<reference evidence="1 2" key="1">
    <citation type="submission" date="2013-04" db="EMBL/GenBank/DDBJ databases">
        <title>The Genome Sequence of Treponema medium ATCC 700293.</title>
        <authorList>
            <consortium name="The Broad Institute Genomics Platform"/>
            <person name="Earl A."/>
            <person name="Ward D."/>
            <person name="Feldgarden M."/>
            <person name="Gevers D."/>
            <person name="Leonetti C."/>
            <person name="Blanton J.M."/>
            <person name="Dewhirst F.E."/>
            <person name="Izard J."/>
            <person name="Walker B."/>
            <person name="Young S."/>
            <person name="Zeng Q."/>
            <person name="Gargeya S."/>
            <person name="Fitzgerald M."/>
            <person name="Haas B."/>
            <person name="Abouelleil A."/>
            <person name="Allen A.W."/>
            <person name="Alvarado L."/>
            <person name="Arachchi H.M."/>
            <person name="Berlin A.M."/>
            <person name="Chapman S.B."/>
            <person name="Gainer-Dewar J."/>
            <person name="Goldberg J."/>
            <person name="Griggs A."/>
            <person name="Gujja S."/>
            <person name="Hansen M."/>
            <person name="Howarth C."/>
            <person name="Imamovic A."/>
            <person name="Ireland A."/>
            <person name="Larimer J."/>
            <person name="McCowan C."/>
            <person name="Murphy C."/>
            <person name="Pearson M."/>
            <person name="Poon T.W."/>
            <person name="Priest M."/>
            <person name="Roberts A."/>
            <person name="Saif S."/>
            <person name="Shea T."/>
            <person name="Sisk P."/>
            <person name="Sykes S."/>
            <person name="Wortman J."/>
            <person name="Nusbaum C."/>
            <person name="Birren B."/>
        </authorList>
    </citation>
    <scope>NUCLEOTIDE SEQUENCE [LARGE SCALE GENOMIC DNA]</scope>
    <source>
        <strain evidence="1 2">ATCC 700293</strain>
    </source>
</reference>
<dbReference type="RefSeq" id="WP_016523547.1">
    <property type="nucleotide sequence ID" value="NZ_KE332517.1"/>
</dbReference>
<comment type="caution">
    <text evidence="1">The sequence shown here is derived from an EMBL/GenBank/DDBJ whole genome shotgun (WGS) entry which is preliminary data.</text>
</comment>
<accession>A0AA87NLD2</accession>
<organism evidence="1 2">
    <name type="scientific">Treponema medium ATCC 700293</name>
    <dbReference type="NCBI Taxonomy" id="1125700"/>
    <lineage>
        <taxon>Bacteria</taxon>
        <taxon>Pseudomonadati</taxon>
        <taxon>Spirochaetota</taxon>
        <taxon>Spirochaetia</taxon>
        <taxon>Spirochaetales</taxon>
        <taxon>Treponemataceae</taxon>
        <taxon>Treponema</taxon>
    </lineage>
</organism>
<protein>
    <submittedName>
        <fullName evidence="1">Uncharacterized protein</fullName>
    </submittedName>
</protein>
<gene>
    <name evidence="1" type="ORF">HMPREF9195_01610</name>
</gene>
<proteinExistence type="predicted"/>
<sequence length="80" mass="8467">MIRTVSGSGSLAKIKLEGTLTPANGKAARITVPDGKYQSATQVLDGDIALGTPQNYTKFTVTPKGLEVWYITATGALKKR</sequence>
<dbReference type="AlphaFoldDB" id="A0AA87NLD2"/>
<dbReference type="Proteomes" id="UP000014634">
    <property type="component" value="Unassembled WGS sequence"/>
</dbReference>